<feature type="transmembrane region" description="Helical" evidence="1">
    <location>
        <begin position="119"/>
        <end position="139"/>
    </location>
</feature>
<reference evidence="2" key="1">
    <citation type="submission" date="2018-12" db="EMBL/GenBank/DDBJ databases">
        <title>Novel natural products biosynthetic potential of the class Ktedonobacteria.</title>
        <authorList>
            <person name="Zheng Y."/>
            <person name="Saitou A."/>
            <person name="Wang C.M."/>
            <person name="Toyoda A."/>
            <person name="Minakuchi Y."/>
            <person name="Sekiguchi Y."/>
            <person name="Ueda K."/>
            <person name="Takano H."/>
            <person name="Sakai Y."/>
            <person name="Yokota A."/>
            <person name="Yabe S."/>
        </authorList>
    </citation>
    <scope>NUCLEOTIDE SEQUENCE</scope>
    <source>
        <strain evidence="2">A3-2</strain>
    </source>
</reference>
<organism evidence="2">
    <name type="scientific">Thermogemmatispora argillosa</name>
    <dbReference type="NCBI Taxonomy" id="2045280"/>
    <lineage>
        <taxon>Bacteria</taxon>
        <taxon>Bacillati</taxon>
        <taxon>Chloroflexota</taxon>
        <taxon>Ktedonobacteria</taxon>
        <taxon>Thermogemmatisporales</taxon>
        <taxon>Thermogemmatisporaceae</taxon>
        <taxon>Thermogemmatispora</taxon>
    </lineage>
</organism>
<accession>A0A455T581</accession>
<feature type="transmembrane region" description="Helical" evidence="1">
    <location>
        <begin position="20"/>
        <end position="39"/>
    </location>
</feature>
<gene>
    <name evidence="2" type="ORF">KTA_32990</name>
</gene>
<keyword evidence="1" id="KW-0812">Transmembrane</keyword>
<sequence>MLRLSVPTAEQERRWHITVLCLIALETLLVLTALVPAQLWTRLLPQSAEAALDGPYPPMLAPVVAALLYLLPTLIGFLCHAWQRALLYATLPAWFSLGLFLVAATFKVGAFYLVSPDHVTANVNTLELFALLGGIGWLGRQVFKLHQSS</sequence>
<evidence type="ECO:0000256" key="1">
    <source>
        <dbReference type="SAM" id="Phobius"/>
    </source>
</evidence>
<dbReference type="EMBL" id="AP019377">
    <property type="protein sequence ID" value="BBH95100.1"/>
    <property type="molecule type" value="Genomic_DNA"/>
</dbReference>
<dbReference type="AlphaFoldDB" id="A0A455T581"/>
<evidence type="ECO:0000313" key="2">
    <source>
        <dbReference type="EMBL" id="BBH95100.1"/>
    </source>
</evidence>
<keyword evidence="1" id="KW-0472">Membrane</keyword>
<proteinExistence type="predicted"/>
<protein>
    <submittedName>
        <fullName evidence="2">Uncharacterized protein</fullName>
    </submittedName>
</protein>
<feature type="transmembrane region" description="Helical" evidence="1">
    <location>
        <begin position="91"/>
        <end position="113"/>
    </location>
</feature>
<name>A0A455T581_9CHLR</name>
<feature type="transmembrane region" description="Helical" evidence="1">
    <location>
        <begin position="59"/>
        <end position="79"/>
    </location>
</feature>
<keyword evidence="1" id="KW-1133">Transmembrane helix</keyword>